<reference evidence="1 2" key="1">
    <citation type="submission" date="2024-01" db="EMBL/GenBank/DDBJ databases">
        <title>The diversity of rhizobia nodulating Mimosa spp. in eleven states of Brazil covering several biomes is determined by host plant, location, and edaphic factors.</title>
        <authorList>
            <person name="Rouws L."/>
            <person name="Barauna A."/>
            <person name="Beukes C."/>
            <person name="De Faria S.M."/>
            <person name="Gross E."/>
            <person name="Dos Reis Junior F.B."/>
            <person name="Simon M."/>
            <person name="Maluk M."/>
            <person name="Odee D.W."/>
            <person name="Kenicer G."/>
            <person name="Young J.P.W."/>
            <person name="Reis V.M."/>
            <person name="Zilli J."/>
            <person name="James E.K."/>
        </authorList>
    </citation>
    <scope>NUCLEOTIDE SEQUENCE [LARGE SCALE GENOMIC DNA]</scope>
    <source>
        <strain evidence="1 2">JPY164</strain>
    </source>
</reference>
<keyword evidence="2" id="KW-1185">Reference proteome</keyword>
<accession>A0ABU9SHF6</accession>
<evidence type="ECO:0000313" key="1">
    <source>
        <dbReference type="EMBL" id="MEM5450765.1"/>
    </source>
</evidence>
<protein>
    <recommendedName>
        <fullName evidence="3">Transposase</fullName>
    </recommendedName>
</protein>
<dbReference type="RefSeq" id="WP_368603095.1">
    <property type="nucleotide sequence ID" value="NZ_JAYMRW010000011.1"/>
</dbReference>
<organism evidence="1 2">
    <name type="scientific">Paraburkholderia guartelaensis</name>
    <dbReference type="NCBI Taxonomy" id="2546446"/>
    <lineage>
        <taxon>Bacteria</taxon>
        <taxon>Pseudomonadati</taxon>
        <taxon>Pseudomonadota</taxon>
        <taxon>Betaproteobacteria</taxon>
        <taxon>Burkholderiales</taxon>
        <taxon>Burkholderiaceae</taxon>
        <taxon>Paraburkholderia</taxon>
    </lineage>
</organism>
<comment type="caution">
    <text evidence="1">The sequence shown here is derived from an EMBL/GenBank/DDBJ whole genome shotgun (WGS) entry which is preliminary data.</text>
</comment>
<evidence type="ECO:0008006" key="3">
    <source>
        <dbReference type="Google" id="ProtNLM"/>
    </source>
</evidence>
<evidence type="ECO:0000313" key="2">
    <source>
        <dbReference type="Proteomes" id="UP001390669"/>
    </source>
</evidence>
<name>A0ABU9SHF6_9BURK</name>
<proteinExistence type="predicted"/>
<dbReference type="EMBL" id="JAYMRW010000011">
    <property type="protein sequence ID" value="MEM5450765.1"/>
    <property type="molecule type" value="Genomic_DNA"/>
</dbReference>
<dbReference type="Proteomes" id="UP001390669">
    <property type="component" value="Unassembled WGS sequence"/>
</dbReference>
<sequence length="67" mass="7760">MALEHLRDDHFRVVGSIETDASDKQVERDSKFQRIGEHDPRLNLTCDRQFRFAGTGNLWVAMIWADG</sequence>
<gene>
    <name evidence="1" type="ORF">VSR33_25100</name>
</gene>